<dbReference type="AlphaFoldDB" id="A0A2S2QVH9"/>
<keyword evidence="7" id="KW-1185">Reference proteome</keyword>
<evidence type="ECO:0000256" key="1">
    <source>
        <dbReference type="ARBA" id="ARBA00023002"/>
    </source>
</evidence>
<dbReference type="GO" id="GO:0030267">
    <property type="term" value="F:glyoxylate reductase (NADPH) activity"/>
    <property type="evidence" value="ECO:0007669"/>
    <property type="project" value="TreeGrafter"/>
</dbReference>
<dbReference type="PROSITE" id="PS00065">
    <property type="entry name" value="D_2_HYDROXYACID_DH_1"/>
    <property type="match status" value="1"/>
</dbReference>
<dbReference type="Proteomes" id="UP000694846">
    <property type="component" value="Unplaced"/>
</dbReference>
<dbReference type="InterPro" id="IPR036291">
    <property type="entry name" value="NAD(P)-bd_dom_sf"/>
</dbReference>
<proteinExistence type="inferred from homology"/>
<dbReference type="PANTHER" id="PTHR10996">
    <property type="entry name" value="2-HYDROXYACID DEHYDROGENASE-RELATED"/>
    <property type="match status" value="1"/>
</dbReference>
<evidence type="ECO:0000256" key="2">
    <source>
        <dbReference type="ARBA" id="ARBA00073306"/>
    </source>
</evidence>
<reference evidence="6" key="1">
    <citation type="submission" date="2018-04" db="EMBL/GenBank/DDBJ databases">
        <title>Transcriptome assembly of Sipha flava.</title>
        <authorList>
            <person name="Scully E.D."/>
            <person name="Geib S.M."/>
            <person name="Palmer N.A."/>
            <person name="Koch K."/>
            <person name="Bradshaw J."/>
            <person name="Heng-Moss T."/>
            <person name="Sarath G."/>
        </authorList>
    </citation>
    <scope>NUCLEOTIDE SEQUENCE</scope>
</reference>
<feature type="domain" description="D-isomer specific 2-hydroxyacid dehydrogenase catalytic" evidence="4">
    <location>
        <begin position="11"/>
        <end position="320"/>
    </location>
</feature>
<evidence type="ECO:0000259" key="5">
    <source>
        <dbReference type="Pfam" id="PF02826"/>
    </source>
</evidence>
<dbReference type="Pfam" id="PF00389">
    <property type="entry name" value="2-Hacid_dh"/>
    <property type="match status" value="1"/>
</dbReference>
<name>A0A2S2QVH9_9HEMI</name>
<dbReference type="RefSeq" id="XP_025414551.1">
    <property type="nucleotide sequence ID" value="XM_025558766.1"/>
</dbReference>
<comment type="similarity">
    <text evidence="3">Belongs to the D-isomer specific 2-hydroxyacid dehydrogenase family.</text>
</comment>
<dbReference type="CDD" id="cd05301">
    <property type="entry name" value="GDH"/>
    <property type="match status" value="1"/>
</dbReference>
<dbReference type="GO" id="GO:0008465">
    <property type="term" value="F:hydroxypyruvate reductase (NADH) activity"/>
    <property type="evidence" value="ECO:0007669"/>
    <property type="project" value="TreeGrafter"/>
</dbReference>
<dbReference type="Gene3D" id="3.40.50.720">
    <property type="entry name" value="NAD(P)-binding Rossmann-like Domain"/>
    <property type="match status" value="2"/>
</dbReference>
<dbReference type="InterPro" id="IPR006140">
    <property type="entry name" value="D-isomer_DH_NAD-bd"/>
</dbReference>
<evidence type="ECO:0000313" key="7">
    <source>
        <dbReference type="Proteomes" id="UP000694846"/>
    </source>
</evidence>
<dbReference type="Pfam" id="PF02826">
    <property type="entry name" value="2-Hacid_dh_C"/>
    <property type="match status" value="1"/>
</dbReference>
<dbReference type="EMBL" id="GGMS01012558">
    <property type="protein sequence ID" value="MBY81761.1"/>
    <property type="molecule type" value="Transcribed_RNA"/>
</dbReference>
<evidence type="ECO:0000313" key="6">
    <source>
        <dbReference type="EMBL" id="MBY81761.1"/>
    </source>
</evidence>
<dbReference type="InterPro" id="IPR006139">
    <property type="entry name" value="D-isomer_2_OHA_DH_cat_dom"/>
</dbReference>
<dbReference type="OrthoDB" id="298012at2759"/>
<accession>A0A2S2QVH9</accession>
<keyword evidence="6" id="KW-0670">Pyruvate</keyword>
<dbReference type="InterPro" id="IPR050223">
    <property type="entry name" value="D-isomer_2-hydroxyacid_DH"/>
</dbReference>
<dbReference type="FunFam" id="3.40.50.720:FF:000026">
    <property type="entry name" value="Glyoxylate/hydroxypyruvate reductase B"/>
    <property type="match status" value="1"/>
</dbReference>
<dbReference type="SUPFAM" id="SSF52283">
    <property type="entry name" value="Formate/glycerate dehydrogenase catalytic domain-like"/>
    <property type="match status" value="1"/>
</dbReference>
<reference evidence="8" key="2">
    <citation type="submission" date="2025-04" db="UniProtKB">
        <authorList>
            <consortium name="RefSeq"/>
        </authorList>
    </citation>
    <scope>IDENTIFICATION</scope>
    <source>
        <tissue evidence="8">Whole body</tissue>
    </source>
</reference>
<organism evidence="6">
    <name type="scientific">Sipha flava</name>
    <name type="common">yellow sugarcane aphid</name>
    <dbReference type="NCBI Taxonomy" id="143950"/>
    <lineage>
        <taxon>Eukaryota</taxon>
        <taxon>Metazoa</taxon>
        <taxon>Ecdysozoa</taxon>
        <taxon>Arthropoda</taxon>
        <taxon>Hexapoda</taxon>
        <taxon>Insecta</taxon>
        <taxon>Pterygota</taxon>
        <taxon>Neoptera</taxon>
        <taxon>Paraneoptera</taxon>
        <taxon>Hemiptera</taxon>
        <taxon>Sternorrhyncha</taxon>
        <taxon>Aphidomorpha</taxon>
        <taxon>Aphidoidea</taxon>
        <taxon>Aphididae</taxon>
        <taxon>Sipha</taxon>
    </lineage>
</organism>
<evidence type="ECO:0000313" key="8">
    <source>
        <dbReference type="RefSeq" id="XP_025414551.1"/>
    </source>
</evidence>
<feature type="domain" description="D-isomer specific 2-hydroxyacid dehydrogenase NAD-binding" evidence="5">
    <location>
        <begin position="111"/>
        <end position="289"/>
    </location>
</feature>
<keyword evidence="1 3" id="KW-0560">Oxidoreductase</keyword>
<dbReference type="InterPro" id="IPR029752">
    <property type="entry name" value="D-isomer_DH_CS1"/>
</dbReference>
<sequence>MSKPKVFIAMKGVPEVAINLLRKRFEVEICESIQSTKEEMLKKIPGFFGIFCCPSIMINEEVMKAAGPSLKVIGTMSVGYDHVNLPVMKTNGIRLGYTPDVLTETVAETTVGLLISTTRRFFEANHAVKTGGWKNWTPTWMCGKGIKNSVVGIIGCGNIGTSIAKKLVTFEISQLLYTSRSEKPAVKALGGKLVTVDELVEKSDFIILAIALNEDTKFIINGERLAKMKSHAILVNIGRGGLIDQDELIKALQEKRIGGAGLDVMTPEPLPLDNPLMKMDNVVLLPHIGSASIETRIEMALITANNIIAVLDNKPMPNEVHC</sequence>
<evidence type="ECO:0000256" key="3">
    <source>
        <dbReference type="RuleBase" id="RU003719"/>
    </source>
</evidence>
<dbReference type="GO" id="GO:0005829">
    <property type="term" value="C:cytosol"/>
    <property type="evidence" value="ECO:0007669"/>
    <property type="project" value="TreeGrafter"/>
</dbReference>
<dbReference type="PANTHER" id="PTHR10996:SF277">
    <property type="entry name" value="GLYOXYLATE REDUCTASE_HYDROXYPYRUVATE REDUCTASE"/>
    <property type="match status" value="1"/>
</dbReference>
<protein>
    <recommendedName>
        <fullName evidence="2">Glyoxylate reductase/hydroxypyruvate reductase</fullName>
    </recommendedName>
</protein>
<dbReference type="GO" id="GO:0051287">
    <property type="term" value="F:NAD binding"/>
    <property type="evidence" value="ECO:0007669"/>
    <property type="project" value="InterPro"/>
</dbReference>
<dbReference type="SUPFAM" id="SSF51735">
    <property type="entry name" value="NAD(P)-binding Rossmann-fold domains"/>
    <property type="match status" value="1"/>
</dbReference>
<evidence type="ECO:0000259" key="4">
    <source>
        <dbReference type="Pfam" id="PF00389"/>
    </source>
</evidence>
<gene>
    <name evidence="6" type="primary">GRHPR_2</name>
    <name evidence="8" type="synonym">LOC112686490</name>
    <name evidence="6" type="ORF">g.101945</name>
</gene>